<evidence type="ECO:0000313" key="2">
    <source>
        <dbReference type="Proteomes" id="UP000005239"/>
    </source>
</evidence>
<sequence>MTCSKCRKDYGAANFLMMKGQGQGTCNISSVFKATMQEDNANCDKPVLKFEYVWFFDRCSTFTGSLMTNVVIVNVPMFEGLMETHI</sequence>
<protein>
    <submittedName>
        <fullName evidence="1">Uncharacterized protein</fullName>
    </submittedName>
</protein>
<dbReference type="Proteomes" id="UP000005239">
    <property type="component" value="Unassembled WGS sequence"/>
</dbReference>
<keyword evidence="2" id="KW-1185">Reference proteome</keyword>
<reference evidence="1" key="2">
    <citation type="submission" date="2022-06" db="UniProtKB">
        <authorList>
            <consortium name="EnsemblMetazoa"/>
        </authorList>
    </citation>
    <scope>IDENTIFICATION</scope>
    <source>
        <strain evidence="1">PS312</strain>
    </source>
</reference>
<gene>
    <name evidence="1" type="primary">WBGene00277685</name>
</gene>
<dbReference type="AlphaFoldDB" id="A0A8R1US59"/>
<organism evidence="1 2">
    <name type="scientific">Pristionchus pacificus</name>
    <name type="common">Parasitic nematode worm</name>
    <dbReference type="NCBI Taxonomy" id="54126"/>
    <lineage>
        <taxon>Eukaryota</taxon>
        <taxon>Metazoa</taxon>
        <taxon>Ecdysozoa</taxon>
        <taxon>Nematoda</taxon>
        <taxon>Chromadorea</taxon>
        <taxon>Rhabditida</taxon>
        <taxon>Rhabditina</taxon>
        <taxon>Diplogasteromorpha</taxon>
        <taxon>Diplogasteroidea</taxon>
        <taxon>Neodiplogasteridae</taxon>
        <taxon>Pristionchus</taxon>
    </lineage>
</organism>
<reference evidence="2" key="1">
    <citation type="journal article" date="2008" name="Nat. Genet.">
        <title>The Pristionchus pacificus genome provides a unique perspective on nematode lifestyle and parasitism.</title>
        <authorList>
            <person name="Dieterich C."/>
            <person name="Clifton S.W."/>
            <person name="Schuster L.N."/>
            <person name="Chinwalla A."/>
            <person name="Delehaunty K."/>
            <person name="Dinkelacker I."/>
            <person name="Fulton L."/>
            <person name="Fulton R."/>
            <person name="Godfrey J."/>
            <person name="Minx P."/>
            <person name="Mitreva M."/>
            <person name="Roeseler W."/>
            <person name="Tian H."/>
            <person name="Witte H."/>
            <person name="Yang S.P."/>
            <person name="Wilson R.K."/>
            <person name="Sommer R.J."/>
        </authorList>
    </citation>
    <scope>NUCLEOTIDE SEQUENCE [LARGE SCALE GENOMIC DNA]</scope>
    <source>
        <strain evidence="2">PS312</strain>
    </source>
</reference>
<accession>A0A8R1US59</accession>
<name>A0A8R1US59_PRIPA</name>
<evidence type="ECO:0000313" key="1">
    <source>
        <dbReference type="EnsemblMetazoa" id="PPA39316.1"/>
    </source>
</evidence>
<proteinExistence type="predicted"/>
<dbReference type="EnsemblMetazoa" id="PPA39316.1">
    <property type="protein sequence ID" value="PPA39316.1"/>
    <property type="gene ID" value="WBGene00277685"/>
</dbReference>